<reference evidence="3 4" key="1">
    <citation type="submission" date="2024-11" db="EMBL/GenBank/DDBJ databases">
        <authorList>
            <person name="Heng Y.C."/>
            <person name="Lim A.C.H."/>
            <person name="Lee J.K.Y."/>
            <person name="Kittelmann S."/>
        </authorList>
    </citation>
    <scope>NUCLEOTIDE SEQUENCE [LARGE SCALE GENOMIC DNA]</scope>
    <source>
        <strain evidence="3 4">WILCCON 0185</strain>
    </source>
</reference>
<feature type="transmembrane region" description="Helical" evidence="1">
    <location>
        <begin position="12"/>
        <end position="29"/>
    </location>
</feature>
<dbReference type="EMBL" id="JBJHZZ010000018">
    <property type="protein sequence ID" value="MFL0248458.1"/>
    <property type="molecule type" value="Genomic_DNA"/>
</dbReference>
<dbReference type="PANTHER" id="PTHR43592">
    <property type="entry name" value="CAAX AMINO TERMINAL PROTEASE"/>
    <property type="match status" value="1"/>
</dbReference>
<dbReference type="Pfam" id="PF02517">
    <property type="entry name" value="Rce1-like"/>
    <property type="match status" value="1"/>
</dbReference>
<evidence type="ECO:0000313" key="4">
    <source>
        <dbReference type="Proteomes" id="UP001623591"/>
    </source>
</evidence>
<dbReference type="InterPro" id="IPR003675">
    <property type="entry name" value="Rce1/LyrA-like_dom"/>
</dbReference>
<feature type="transmembrane region" description="Helical" evidence="1">
    <location>
        <begin position="74"/>
        <end position="92"/>
    </location>
</feature>
<keyword evidence="1" id="KW-0472">Membrane</keyword>
<feature type="domain" description="CAAX prenyl protease 2/Lysostaphin resistance protein A-like" evidence="2">
    <location>
        <begin position="79"/>
        <end position="173"/>
    </location>
</feature>
<keyword evidence="3" id="KW-0378">Hydrolase</keyword>
<feature type="transmembrane region" description="Helical" evidence="1">
    <location>
        <begin position="112"/>
        <end position="132"/>
    </location>
</feature>
<feature type="transmembrane region" description="Helical" evidence="1">
    <location>
        <begin position="161"/>
        <end position="179"/>
    </location>
</feature>
<name>A0ABW8T7J6_9CLOT</name>
<protein>
    <submittedName>
        <fullName evidence="3">CPBP family intramembrane glutamic endopeptidase</fullName>
        <ecNumber evidence="3">3.4.-.-</ecNumber>
    </submittedName>
</protein>
<dbReference type="EC" id="3.4.-.-" evidence="3"/>
<dbReference type="GO" id="GO:0016787">
    <property type="term" value="F:hydrolase activity"/>
    <property type="evidence" value="ECO:0007669"/>
    <property type="project" value="UniProtKB-KW"/>
</dbReference>
<evidence type="ECO:0000259" key="2">
    <source>
        <dbReference type="Pfam" id="PF02517"/>
    </source>
</evidence>
<keyword evidence="1" id="KW-1133">Transmembrane helix</keyword>
<feature type="transmembrane region" description="Helical" evidence="1">
    <location>
        <begin position="49"/>
        <end position="65"/>
    </location>
</feature>
<organism evidence="3 4">
    <name type="scientific">Candidatus Clostridium stratigraminis</name>
    <dbReference type="NCBI Taxonomy" id="3381661"/>
    <lineage>
        <taxon>Bacteria</taxon>
        <taxon>Bacillati</taxon>
        <taxon>Bacillota</taxon>
        <taxon>Clostridia</taxon>
        <taxon>Eubacteriales</taxon>
        <taxon>Clostridiaceae</taxon>
        <taxon>Clostridium</taxon>
    </lineage>
</organism>
<keyword evidence="4" id="KW-1185">Reference proteome</keyword>
<dbReference type="Proteomes" id="UP001623591">
    <property type="component" value="Unassembled WGS sequence"/>
</dbReference>
<sequence>MINSIRLEITGILIYLLLFIIPIITYLKFKEKVNPLTALKLNNEPLKNILRAILIGLVYILLLIVKNELTDRRPINLSIGIMWVSVFLVGIFEEVPFRGFLLQKLCKKLNFIQANIITTLLFVLIHIPEWIYSGADIIKSSFTVSIVSLVLGYLFKEYDSLWIPIVCHSIFNFTTWIGLK</sequence>
<proteinExistence type="predicted"/>
<comment type="caution">
    <text evidence="3">The sequence shown here is derived from an EMBL/GenBank/DDBJ whole genome shotgun (WGS) entry which is preliminary data.</text>
</comment>
<dbReference type="PANTHER" id="PTHR43592:SF15">
    <property type="entry name" value="CAAX AMINO TERMINAL PROTEASE FAMILY PROTEIN"/>
    <property type="match status" value="1"/>
</dbReference>
<accession>A0ABW8T7J6</accession>
<gene>
    <name evidence="3" type="ORF">ACJDUG_16030</name>
</gene>
<keyword evidence="1" id="KW-0812">Transmembrane</keyword>
<evidence type="ECO:0000313" key="3">
    <source>
        <dbReference type="EMBL" id="MFL0248458.1"/>
    </source>
</evidence>
<evidence type="ECO:0000256" key="1">
    <source>
        <dbReference type="SAM" id="Phobius"/>
    </source>
</evidence>